<proteinExistence type="predicted"/>
<keyword evidence="1" id="KW-0812">Transmembrane</keyword>
<feature type="transmembrane region" description="Helical" evidence="1">
    <location>
        <begin position="12"/>
        <end position="31"/>
    </location>
</feature>
<keyword evidence="3" id="KW-1185">Reference proteome</keyword>
<name>A0A0R1JHD3_9LACO</name>
<dbReference type="PATRIC" id="fig|1291734.4.peg.576"/>
<evidence type="ECO:0000313" key="2">
    <source>
        <dbReference type="EMBL" id="KRK70492.1"/>
    </source>
</evidence>
<feature type="transmembrane region" description="Helical" evidence="1">
    <location>
        <begin position="52"/>
        <end position="69"/>
    </location>
</feature>
<accession>A0A0R1JHD3</accession>
<reference evidence="2 3" key="1">
    <citation type="journal article" date="2015" name="Genome Announc.">
        <title>Expanding the biotechnology potential of lactobacilli through comparative genomics of 213 strains and associated genera.</title>
        <authorList>
            <person name="Sun Z."/>
            <person name="Harris H.M."/>
            <person name="McCann A."/>
            <person name="Guo C."/>
            <person name="Argimon S."/>
            <person name="Zhang W."/>
            <person name="Yang X."/>
            <person name="Jeffery I.B."/>
            <person name="Cooney J.C."/>
            <person name="Kagawa T.F."/>
            <person name="Liu W."/>
            <person name="Song Y."/>
            <person name="Salvetti E."/>
            <person name="Wrobel A."/>
            <person name="Rasinkangas P."/>
            <person name="Parkhill J."/>
            <person name="Rea M.C."/>
            <person name="O'Sullivan O."/>
            <person name="Ritari J."/>
            <person name="Douillard F.P."/>
            <person name="Paul Ross R."/>
            <person name="Yang R."/>
            <person name="Briner A.E."/>
            <person name="Felis G.E."/>
            <person name="de Vos W.M."/>
            <person name="Barrangou R."/>
            <person name="Klaenhammer T.R."/>
            <person name="Caufield P.W."/>
            <person name="Cui Y."/>
            <person name="Zhang H."/>
            <person name="O'Toole P.W."/>
        </authorList>
    </citation>
    <scope>NUCLEOTIDE SEQUENCE [LARGE SCALE GENOMIC DNA]</scope>
    <source>
        <strain evidence="2 3">JCM 17158</strain>
    </source>
</reference>
<dbReference type="EMBL" id="AZDJ01000032">
    <property type="protein sequence ID" value="KRK70492.1"/>
    <property type="molecule type" value="Genomic_DNA"/>
</dbReference>
<protein>
    <submittedName>
        <fullName evidence="2">Uncharacterized protein</fullName>
    </submittedName>
</protein>
<organism evidence="2 3">
    <name type="scientific">Lacticaseibacillus nasuensis JCM 17158</name>
    <dbReference type="NCBI Taxonomy" id="1291734"/>
    <lineage>
        <taxon>Bacteria</taxon>
        <taxon>Bacillati</taxon>
        <taxon>Bacillota</taxon>
        <taxon>Bacilli</taxon>
        <taxon>Lactobacillales</taxon>
        <taxon>Lactobacillaceae</taxon>
        <taxon>Lacticaseibacillus</taxon>
    </lineage>
</organism>
<keyword evidence="1" id="KW-0472">Membrane</keyword>
<comment type="caution">
    <text evidence="2">The sequence shown here is derived from an EMBL/GenBank/DDBJ whole genome shotgun (WGS) entry which is preliminary data.</text>
</comment>
<keyword evidence="1" id="KW-1133">Transmembrane helix</keyword>
<dbReference type="Proteomes" id="UP000051804">
    <property type="component" value="Unassembled WGS sequence"/>
</dbReference>
<dbReference type="RefSeq" id="WP_054722093.1">
    <property type="nucleotide sequence ID" value="NZ_AZDJ01000032.1"/>
</dbReference>
<dbReference type="AlphaFoldDB" id="A0A0R1JHD3"/>
<sequence length="70" mass="7807">MNRALLFTTGGLILAVLAIVLYVVQIFRMPVAKREDFRNLVKPKGTWRSNPTNFVLLVGVVLLVLGLIVK</sequence>
<dbReference type="STRING" id="1291734.FD02_GL000561"/>
<gene>
    <name evidence="2" type="ORF">FD02_GL000561</name>
</gene>
<evidence type="ECO:0000313" key="3">
    <source>
        <dbReference type="Proteomes" id="UP000051804"/>
    </source>
</evidence>
<evidence type="ECO:0000256" key="1">
    <source>
        <dbReference type="SAM" id="Phobius"/>
    </source>
</evidence>